<protein>
    <submittedName>
        <fullName evidence="3">Predicted protein</fullName>
    </submittedName>
</protein>
<dbReference type="CDD" id="cd06257">
    <property type="entry name" value="DnaJ"/>
    <property type="match status" value="1"/>
</dbReference>
<dbReference type="AlphaFoldDB" id="C1MM76"/>
<organism evidence="4">
    <name type="scientific">Micromonas pusilla (strain CCMP1545)</name>
    <name type="common">Picoplanktonic green alga</name>
    <dbReference type="NCBI Taxonomy" id="564608"/>
    <lineage>
        <taxon>Eukaryota</taxon>
        <taxon>Viridiplantae</taxon>
        <taxon>Chlorophyta</taxon>
        <taxon>Mamiellophyceae</taxon>
        <taxon>Mamiellales</taxon>
        <taxon>Mamiellaceae</taxon>
        <taxon>Micromonas</taxon>
    </lineage>
</organism>
<dbReference type="Gene3D" id="1.10.287.110">
    <property type="entry name" value="DnaJ domain"/>
    <property type="match status" value="1"/>
</dbReference>
<evidence type="ECO:0000313" key="3">
    <source>
        <dbReference type="EMBL" id="EEH58996.1"/>
    </source>
</evidence>
<evidence type="ECO:0000256" key="1">
    <source>
        <dbReference type="SAM" id="MobiDB-lite"/>
    </source>
</evidence>
<proteinExistence type="predicted"/>
<dbReference type="Pfam" id="PF11397">
    <property type="entry name" value="GlcNAc"/>
    <property type="match status" value="1"/>
</dbReference>
<feature type="compositionally biased region" description="Basic and acidic residues" evidence="1">
    <location>
        <begin position="317"/>
        <end position="328"/>
    </location>
</feature>
<feature type="region of interest" description="Disordered" evidence="1">
    <location>
        <begin position="317"/>
        <end position="348"/>
    </location>
</feature>
<feature type="compositionally biased region" description="Basic and acidic residues" evidence="1">
    <location>
        <begin position="201"/>
        <end position="213"/>
    </location>
</feature>
<reference evidence="3 4" key="1">
    <citation type="journal article" date="2009" name="Science">
        <title>Green evolution and dynamic adaptations revealed by genomes of the marine picoeukaryotes Micromonas.</title>
        <authorList>
            <person name="Worden A.Z."/>
            <person name="Lee J.H."/>
            <person name="Mock T."/>
            <person name="Rouze P."/>
            <person name="Simmons M.P."/>
            <person name="Aerts A.L."/>
            <person name="Allen A.E."/>
            <person name="Cuvelier M.L."/>
            <person name="Derelle E."/>
            <person name="Everett M.V."/>
            <person name="Foulon E."/>
            <person name="Grimwood J."/>
            <person name="Gundlach H."/>
            <person name="Henrissat B."/>
            <person name="Napoli C."/>
            <person name="McDonald S.M."/>
            <person name="Parker M.S."/>
            <person name="Rombauts S."/>
            <person name="Salamov A."/>
            <person name="Von Dassow P."/>
            <person name="Badger J.H."/>
            <person name="Coutinho P.M."/>
            <person name="Demir E."/>
            <person name="Dubchak I."/>
            <person name="Gentemann C."/>
            <person name="Eikrem W."/>
            <person name="Gready J.E."/>
            <person name="John U."/>
            <person name="Lanier W."/>
            <person name="Lindquist E.A."/>
            <person name="Lucas S."/>
            <person name="Mayer K.F."/>
            <person name="Moreau H."/>
            <person name="Not F."/>
            <person name="Otillar R."/>
            <person name="Panaud O."/>
            <person name="Pangilinan J."/>
            <person name="Paulsen I."/>
            <person name="Piegu B."/>
            <person name="Poliakov A."/>
            <person name="Robbens S."/>
            <person name="Schmutz J."/>
            <person name="Toulza E."/>
            <person name="Wyss T."/>
            <person name="Zelensky A."/>
            <person name="Zhou K."/>
            <person name="Armbrust E.V."/>
            <person name="Bhattacharya D."/>
            <person name="Goodenough U.W."/>
            <person name="Van de Peer Y."/>
            <person name="Grigoriev I.V."/>
        </authorList>
    </citation>
    <scope>NUCLEOTIDE SEQUENCE [LARGE SCALE GENOMIC DNA]</scope>
    <source>
        <strain evidence="3 4">CCMP1545</strain>
    </source>
</reference>
<dbReference type="GeneID" id="9682790"/>
<dbReference type="OrthoDB" id="5531344at2759"/>
<feature type="region of interest" description="Disordered" evidence="1">
    <location>
        <begin position="146"/>
        <end position="226"/>
    </location>
</feature>
<dbReference type="SMART" id="SM00271">
    <property type="entry name" value="DnaJ"/>
    <property type="match status" value="1"/>
</dbReference>
<dbReference type="eggNOG" id="ENOG502RZFG">
    <property type="taxonomic scope" value="Eukaryota"/>
</dbReference>
<accession>C1MM76</accession>
<dbReference type="STRING" id="564608.C1MM76"/>
<feature type="compositionally biased region" description="Acidic residues" evidence="1">
    <location>
        <begin position="157"/>
        <end position="178"/>
    </location>
</feature>
<dbReference type="InterPro" id="IPR021067">
    <property type="entry name" value="Glycosyltransferase"/>
</dbReference>
<feature type="domain" description="J" evidence="2">
    <location>
        <begin position="251"/>
        <end position="318"/>
    </location>
</feature>
<dbReference type="InterPro" id="IPR001623">
    <property type="entry name" value="DnaJ_domain"/>
</dbReference>
<dbReference type="PANTHER" id="PTHR34496">
    <property type="entry name" value="GLCNAC TRANSFERASE-RELATED"/>
    <property type="match status" value="1"/>
</dbReference>
<evidence type="ECO:0000259" key="2">
    <source>
        <dbReference type="PROSITE" id="PS50076"/>
    </source>
</evidence>
<dbReference type="RefSeq" id="XP_003057351.1">
    <property type="nucleotide sequence ID" value="XM_003057305.1"/>
</dbReference>
<dbReference type="Proteomes" id="UP000001876">
    <property type="component" value="Unassembled WGS sequence"/>
</dbReference>
<dbReference type="PANTHER" id="PTHR34496:SF10">
    <property type="entry name" value="GLCNAC TRANSFERASE"/>
    <property type="match status" value="1"/>
</dbReference>
<dbReference type="SUPFAM" id="SSF46565">
    <property type="entry name" value="Chaperone J-domain"/>
    <property type="match status" value="1"/>
</dbReference>
<dbReference type="Pfam" id="PF00226">
    <property type="entry name" value="DnaJ"/>
    <property type="match status" value="1"/>
</dbReference>
<keyword evidence="4" id="KW-1185">Reference proteome</keyword>
<gene>
    <name evidence="3" type="ORF">MICPUCDRAFT_56426</name>
</gene>
<name>C1MM76_MICPC</name>
<dbReference type="KEGG" id="mpp:MICPUCDRAFT_56426"/>
<evidence type="ECO:0000313" key="4">
    <source>
        <dbReference type="Proteomes" id="UP000001876"/>
    </source>
</evidence>
<dbReference type="PROSITE" id="PS50076">
    <property type="entry name" value="DNAJ_2"/>
    <property type="match status" value="1"/>
</dbReference>
<feature type="region of interest" description="Disordered" evidence="1">
    <location>
        <begin position="1"/>
        <end position="76"/>
    </location>
</feature>
<sequence>MTDENDDGRRACPAGARVTLRLPSVISHSDAARDMTFTPAPTQAKRPSWASARDDPPADANTADAKPPPPPPRARRLEAPLLNALGLGAIFRDPDGRDDDADAAAARADETFTHKMCKMCGNVCNAKMTSCTSCCLPLTEPGSYAPATMPKPGAVASDDDATSEDDASSNEGDGDGDGAEPSSSSSPPPPSAMPSNAARAAMERRKLERRRAATEAATAEDEDDESAWWARGWRDLSPPTRARGHDPALRSAYDVLGLPLGAGEDDVRAAYRREARINHPDKGGEPEELERVHDAFDAIALDAWRHDDGARALRDALAAKKEGKRTDADATNGEDEPTRDDDSPPPPKIFVSVCVYRDPEAQFTLRDVFAKATRPERVFVGVSWRYKLPRPPSSSSAPVVIDRMHRDMAPLAYAIEREAAKIKDEEGQRKYLTECMDVQREAQAACDDVEAKVRSIHWSPYDRVGVVNADS</sequence>
<dbReference type="InterPro" id="IPR036869">
    <property type="entry name" value="J_dom_sf"/>
</dbReference>
<dbReference type="EMBL" id="GG663737">
    <property type="protein sequence ID" value="EEH58996.1"/>
    <property type="molecule type" value="Genomic_DNA"/>
</dbReference>